<reference evidence="3" key="1">
    <citation type="submission" date="2016-10" db="EMBL/GenBank/DDBJ databases">
        <authorList>
            <person name="Varghese N."/>
            <person name="Submissions S."/>
        </authorList>
    </citation>
    <scope>NUCLEOTIDE SEQUENCE [LARGE SCALE GENOMIC DNA]</scope>
    <source>
        <strain evidence="3">DUS833</strain>
    </source>
</reference>
<feature type="region of interest" description="Disordered" evidence="1">
    <location>
        <begin position="75"/>
        <end position="94"/>
    </location>
</feature>
<accession>A0A1H1KHD8</accession>
<dbReference type="Proteomes" id="UP000199365">
    <property type="component" value="Unassembled WGS sequence"/>
</dbReference>
<gene>
    <name evidence="2" type="ORF">SAMN05445850_7911</name>
</gene>
<dbReference type="GO" id="GO:0004803">
    <property type="term" value="F:transposase activity"/>
    <property type="evidence" value="ECO:0007669"/>
    <property type="project" value="InterPro"/>
</dbReference>
<dbReference type="Pfam" id="PF01527">
    <property type="entry name" value="HTH_Tnp_1"/>
    <property type="match status" value="1"/>
</dbReference>
<sequence length="94" mass="10526">MVGTKVDKSWGERAADGAYKRPNFPTEAKRRLVEQSLERGASVALIARNNDINANLLFKWRRLYLAGEYGLTTLPESAQPKQEPERFCCSKGPG</sequence>
<keyword evidence="3" id="KW-1185">Reference proteome</keyword>
<dbReference type="GO" id="GO:0006313">
    <property type="term" value="P:DNA transposition"/>
    <property type="evidence" value="ECO:0007669"/>
    <property type="project" value="InterPro"/>
</dbReference>
<dbReference type="InterPro" id="IPR002514">
    <property type="entry name" value="Transposase_8"/>
</dbReference>
<dbReference type="InterPro" id="IPR009057">
    <property type="entry name" value="Homeodomain-like_sf"/>
</dbReference>
<name>A0A1H1KHD8_9BURK</name>
<dbReference type="EMBL" id="FNKX01000004">
    <property type="protein sequence ID" value="SDR61704.1"/>
    <property type="molecule type" value="Genomic_DNA"/>
</dbReference>
<dbReference type="GO" id="GO:0003677">
    <property type="term" value="F:DNA binding"/>
    <property type="evidence" value="ECO:0007669"/>
    <property type="project" value="InterPro"/>
</dbReference>
<organism evidence="2 3">
    <name type="scientific">Paraburkholderia tuberum</name>
    <dbReference type="NCBI Taxonomy" id="157910"/>
    <lineage>
        <taxon>Bacteria</taxon>
        <taxon>Pseudomonadati</taxon>
        <taxon>Pseudomonadota</taxon>
        <taxon>Betaproteobacteria</taxon>
        <taxon>Burkholderiales</taxon>
        <taxon>Burkholderiaceae</taxon>
        <taxon>Paraburkholderia</taxon>
    </lineage>
</organism>
<dbReference type="AlphaFoldDB" id="A0A1H1KHD8"/>
<proteinExistence type="predicted"/>
<protein>
    <submittedName>
        <fullName evidence="2">Transposase</fullName>
    </submittedName>
</protein>
<evidence type="ECO:0000313" key="2">
    <source>
        <dbReference type="EMBL" id="SDR61704.1"/>
    </source>
</evidence>
<dbReference type="SUPFAM" id="SSF46689">
    <property type="entry name" value="Homeodomain-like"/>
    <property type="match status" value="1"/>
</dbReference>
<evidence type="ECO:0000256" key="1">
    <source>
        <dbReference type="SAM" id="MobiDB-lite"/>
    </source>
</evidence>
<evidence type="ECO:0000313" key="3">
    <source>
        <dbReference type="Proteomes" id="UP000199365"/>
    </source>
</evidence>